<evidence type="ECO:0000313" key="1">
    <source>
        <dbReference type="EMBL" id="JAD58694.1"/>
    </source>
</evidence>
<name>A0A0A9B3Z0_ARUDO</name>
<accession>A0A0A9B3Z0</accession>
<proteinExistence type="predicted"/>
<reference evidence="1" key="1">
    <citation type="submission" date="2014-09" db="EMBL/GenBank/DDBJ databases">
        <authorList>
            <person name="Magalhaes I.L.F."/>
            <person name="Oliveira U."/>
            <person name="Santos F.R."/>
            <person name="Vidigal T.H.D.A."/>
            <person name="Brescovit A.D."/>
            <person name="Santos A.J."/>
        </authorList>
    </citation>
    <scope>NUCLEOTIDE SEQUENCE</scope>
    <source>
        <tissue evidence="1">Shoot tissue taken approximately 20 cm above the soil surface</tissue>
    </source>
</reference>
<organism evidence="1">
    <name type="scientific">Arundo donax</name>
    <name type="common">Giant reed</name>
    <name type="synonym">Donax arundinaceus</name>
    <dbReference type="NCBI Taxonomy" id="35708"/>
    <lineage>
        <taxon>Eukaryota</taxon>
        <taxon>Viridiplantae</taxon>
        <taxon>Streptophyta</taxon>
        <taxon>Embryophyta</taxon>
        <taxon>Tracheophyta</taxon>
        <taxon>Spermatophyta</taxon>
        <taxon>Magnoliopsida</taxon>
        <taxon>Liliopsida</taxon>
        <taxon>Poales</taxon>
        <taxon>Poaceae</taxon>
        <taxon>PACMAD clade</taxon>
        <taxon>Arundinoideae</taxon>
        <taxon>Arundineae</taxon>
        <taxon>Arundo</taxon>
    </lineage>
</organism>
<sequence>MDGVGWPRRAAR</sequence>
<reference evidence="1" key="2">
    <citation type="journal article" date="2015" name="Data Brief">
        <title>Shoot transcriptome of the giant reed, Arundo donax.</title>
        <authorList>
            <person name="Barrero R.A."/>
            <person name="Guerrero F.D."/>
            <person name="Moolhuijzen P."/>
            <person name="Goolsby J.A."/>
            <person name="Tidwell J."/>
            <person name="Bellgard S.E."/>
            <person name="Bellgard M.I."/>
        </authorList>
    </citation>
    <scope>NUCLEOTIDE SEQUENCE</scope>
    <source>
        <tissue evidence="1">Shoot tissue taken approximately 20 cm above the soil surface</tissue>
    </source>
</reference>
<protein>
    <submittedName>
        <fullName evidence="1">Uncharacterized protein</fullName>
    </submittedName>
</protein>
<dbReference type="EMBL" id="GBRH01239201">
    <property type="protein sequence ID" value="JAD58694.1"/>
    <property type="molecule type" value="Transcribed_RNA"/>
</dbReference>